<dbReference type="InterPro" id="IPR058530">
    <property type="entry name" value="Baseplate_J-like_C"/>
</dbReference>
<evidence type="ECO:0000313" key="6">
    <source>
        <dbReference type="Proteomes" id="UP000005945"/>
    </source>
</evidence>
<evidence type="ECO:0000259" key="4">
    <source>
        <dbReference type="Pfam" id="PF26079"/>
    </source>
</evidence>
<dbReference type="GeneID" id="75068336"/>
<sequence length="382" mass="41157">MLDSIKNMPDVSFIDGKTVTDIRGEMVEDYEAYVTKATGNKVKLSRVSRDRMILYACANAIHHGFQYTDRAGKMNFLKWSYSDFLDHLGKFRRVTRNPASAATTTLRFTISTVRASATPIPQGTRAAALNSIFFATDEYAEIPAKASYIDVPATCVEVGSAGNSLAAGEVSEIVDPLPYIKSVANISETEGGADIESDESYQERIWLAPESYSVAGPEGAYKYWAKTYSSAIGDVVANSDQAAGEVDIAFLLSDGSIPGPETISGLQEFLKNDGIRPLTDKVVVSSPAEVKYSISLTYYIDRSNATTAVSIQTAVDAAVQDYILWQRKIGRDINPSKLVSLIMAAGAKRVDITSPAYIKVGDAAVALLTGTVTANYGGLEDD</sequence>
<dbReference type="PANTHER" id="PTHR37829:SF3">
    <property type="entry name" value="PROTEIN JAYE-RELATED"/>
    <property type="match status" value="1"/>
</dbReference>
<reference evidence="5 6" key="1">
    <citation type="submission" date="2007-09" db="EMBL/GenBank/DDBJ databases">
        <title>Draft genome sequence of Faecalibacterium prausnitzii M21/2.</title>
        <authorList>
            <person name="Sudarsanam P."/>
            <person name="Ley R."/>
            <person name="Guruge J."/>
            <person name="Turnbaugh P.J."/>
            <person name="Mahowald M."/>
            <person name="Liep D."/>
            <person name="Gordon J."/>
        </authorList>
    </citation>
    <scope>NUCLEOTIDE SEQUENCE [LARGE SCALE GENOMIC DNA]</scope>
    <source>
        <strain evidence="5 6">M21/2</strain>
    </source>
</reference>
<dbReference type="Pfam" id="PF26078">
    <property type="entry name" value="Baseplate_J_M"/>
    <property type="match status" value="1"/>
</dbReference>
<feature type="domain" description="Baseplate J-like C-terminal" evidence="4">
    <location>
        <begin position="295"/>
        <end position="374"/>
    </location>
</feature>
<protein>
    <submittedName>
        <fullName evidence="5">Baseplate J-like protein</fullName>
    </submittedName>
</protein>
<evidence type="ECO:0000256" key="1">
    <source>
        <dbReference type="ARBA" id="ARBA00038087"/>
    </source>
</evidence>
<dbReference type="Pfam" id="PF26079">
    <property type="entry name" value="Baseplate_J_C"/>
    <property type="match status" value="1"/>
</dbReference>
<feature type="domain" description="Baseplate protein J-like barrel" evidence="2">
    <location>
        <begin position="106"/>
        <end position="192"/>
    </location>
</feature>
<dbReference type="HOGENOM" id="CLU_046415_1_1_9"/>
<comment type="similarity">
    <text evidence="1">Belongs to the Mu gp47/PBSX XkdT family.</text>
</comment>
<dbReference type="InterPro" id="IPR058531">
    <property type="entry name" value="Baseplate_J_M"/>
</dbReference>
<evidence type="ECO:0000259" key="3">
    <source>
        <dbReference type="Pfam" id="PF26078"/>
    </source>
</evidence>
<dbReference type="AlphaFoldDB" id="A8SB36"/>
<dbReference type="EMBL" id="ABED02000025">
    <property type="protein sequence ID" value="EDP21732.1"/>
    <property type="molecule type" value="Genomic_DNA"/>
</dbReference>
<dbReference type="InterPro" id="IPR006949">
    <property type="entry name" value="Barrel_Baseplate_J-like"/>
</dbReference>
<dbReference type="Pfam" id="PF04865">
    <property type="entry name" value="Baseplate_J"/>
    <property type="match status" value="1"/>
</dbReference>
<comment type="caution">
    <text evidence="5">The sequence shown here is derived from an EMBL/GenBank/DDBJ whole genome shotgun (WGS) entry which is preliminary data.</text>
</comment>
<organism evidence="5 6">
    <name type="scientific">Faecalibacterium prausnitzii M21/2</name>
    <dbReference type="NCBI Taxonomy" id="411485"/>
    <lineage>
        <taxon>Bacteria</taxon>
        <taxon>Bacillati</taxon>
        <taxon>Bacillota</taxon>
        <taxon>Clostridia</taxon>
        <taxon>Eubacteriales</taxon>
        <taxon>Oscillospiraceae</taxon>
        <taxon>Faecalibacterium</taxon>
    </lineage>
</organism>
<proteinExistence type="inferred from homology"/>
<reference evidence="5 6" key="2">
    <citation type="submission" date="2007-09" db="EMBL/GenBank/DDBJ databases">
        <authorList>
            <person name="Fulton L."/>
            <person name="Clifton S."/>
            <person name="Fulton B."/>
            <person name="Xu J."/>
            <person name="Minx P."/>
            <person name="Pepin K.H."/>
            <person name="Johnson M."/>
            <person name="Thiruvilangam P."/>
            <person name="Bhonagiri V."/>
            <person name="Nash W.E."/>
            <person name="Mardis E.R."/>
            <person name="Wilson R.K."/>
        </authorList>
    </citation>
    <scope>NUCLEOTIDE SEQUENCE [LARGE SCALE GENOMIC DNA]</scope>
    <source>
        <strain evidence="5 6">M21/2</strain>
    </source>
</reference>
<accession>A8SB36</accession>
<dbReference type="RefSeq" id="WP_005923687.1">
    <property type="nucleotide sequence ID" value="NZ_DS483500.1"/>
</dbReference>
<dbReference type="Proteomes" id="UP000005945">
    <property type="component" value="Unassembled WGS sequence"/>
</dbReference>
<gene>
    <name evidence="5" type="ORF">FAEPRAM212_01553</name>
</gene>
<dbReference type="InterPro" id="IPR052399">
    <property type="entry name" value="Phage_Baseplate_Assmbl_Protein"/>
</dbReference>
<dbReference type="PANTHER" id="PTHR37829">
    <property type="entry name" value="PHAGE-LIKE ELEMENT PBSX PROTEIN XKDT"/>
    <property type="match status" value="1"/>
</dbReference>
<feature type="domain" description="Baseplate J-like central" evidence="3">
    <location>
        <begin position="214"/>
        <end position="285"/>
    </location>
</feature>
<evidence type="ECO:0000313" key="5">
    <source>
        <dbReference type="EMBL" id="EDP21732.1"/>
    </source>
</evidence>
<evidence type="ECO:0000259" key="2">
    <source>
        <dbReference type="Pfam" id="PF04865"/>
    </source>
</evidence>
<name>A8SB36_9FIRM</name>